<dbReference type="SUPFAM" id="SSF46955">
    <property type="entry name" value="Putative DNA-binding domain"/>
    <property type="match status" value="1"/>
</dbReference>
<protein>
    <recommendedName>
        <fullName evidence="7">Cytosine-specific methyltransferase</fullName>
        <ecNumber evidence="7">2.1.1.37</ecNumber>
    </recommendedName>
</protein>
<evidence type="ECO:0000256" key="6">
    <source>
        <dbReference type="RuleBase" id="RU000416"/>
    </source>
</evidence>
<proteinExistence type="inferred from homology"/>
<keyword evidence="3 5" id="KW-0949">S-adenosyl-L-methionine</keyword>
<evidence type="ECO:0000256" key="4">
    <source>
        <dbReference type="ARBA" id="ARBA00022747"/>
    </source>
</evidence>
<dbReference type="InterPro" id="IPR031303">
    <property type="entry name" value="C5_meth_CS"/>
</dbReference>
<comment type="similarity">
    <text evidence="5 6">Belongs to the class I-like SAM-binding methyltransferase superfamily. C5-methyltransferase family.</text>
</comment>
<dbReference type="CDD" id="cd00315">
    <property type="entry name" value="Cyt_C5_DNA_methylase"/>
    <property type="match status" value="1"/>
</dbReference>
<keyword evidence="1 5" id="KW-0489">Methyltransferase</keyword>
<feature type="active site" evidence="5">
    <location>
        <position position="160"/>
    </location>
</feature>
<dbReference type="InterPro" id="IPR000551">
    <property type="entry name" value="MerR-type_HTH_dom"/>
</dbReference>
<dbReference type="PRINTS" id="PR00105">
    <property type="entry name" value="C5METTRFRASE"/>
</dbReference>
<dbReference type="Pfam" id="PF13411">
    <property type="entry name" value="MerR_1"/>
    <property type="match status" value="1"/>
</dbReference>
<dbReference type="PROSITE" id="PS51679">
    <property type="entry name" value="SAM_MT_C5"/>
    <property type="match status" value="1"/>
</dbReference>
<dbReference type="Pfam" id="PF00145">
    <property type="entry name" value="DNA_methylase"/>
    <property type="match status" value="1"/>
</dbReference>
<keyword evidence="10" id="KW-1185">Reference proteome</keyword>
<dbReference type="PROSITE" id="PS00094">
    <property type="entry name" value="C5_MTASE_1"/>
    <property type="match status" value="1"/>
</dbReference>
<dbReference type="InterPro" id="IPR001525">
    <property type="entry name" value="C5_MeTfrase"/>
</dbReference>
<evidence type="ECO:0000259" key="8">
    <source>
        <dbReference type="Pfam" id="PF13411"/>
    </source>
</evidence>
<sequence>MAEWQTAEQVAQTTGVPVATLRRWGKSSLVKTQRSTRGTRLYQPHEVATVRAKLAGEPDDTRYRVLLGNGRERPEQVLPPAETLPVTCIDLFAGAGGTALGFHNAGFRHGLLSEFDPAAAATLRENSERLGLGWNIAEGDVRRLDFSGLRADVIQAGFPCQAFSYAGKSMGFEDTRGTLFFEFARAIEQVRPAVAVGENVRGLEKHDGGRTLTTMLNTLDELGYRVAYRILRAQYLDVPQKRERLIMIAVRKDLDAPILFPQERDYLISLRQALDGVPESPGQRYPEKKRRVMELVPEGGNWRDLPEGVAREFMGGSWTLPGGRTGMARRMAWDEPCLTLTCAPAQKQTERCHPSETRPLTVREYARIQTFPDAWDFQGNLAQQYRQIGNAVPVNLGYHVARCVLAMLGAVPRTDDMLEA</sequence>
<evidence type="ECO:0000313" key="9">
    <source>
        <dbReference type="EMBL" id="MDJ1129179.1"/>
    </source>
</evidence>
<dbReference type="EMBL" id="JASJEX010000002">
    <property type="protein sequence ID" value="MDJ1129179.1"/>
    <property type="molecule type" value="Genomic_DNA"/>
</dbReference>
<dbReference type="Gene3D" id="3.40.50.150">
    <property type="entry name" value="Vaccinia Virus protein VP39"/>
    <property type="match status" value="1"/>
</dbReference>
<name>A0ABT6ZJF7_9ACTN</name>
<organism evidence="9 10">
    <name type="scientific">Kribbibacterium absianum</name>
    <dbReference type="NCBI Taxonomy" id="3044210"/>
    <lineage>
        <taxon>Bacteria</taxon>
        <taxon>Bacillati</taxon>
        <taxon>Actinomycetota</taxon>
        <taxon>Coriobacteriia</taxon>
        <taxon>Coriobacteriales</taxon>
        <taxon>Kribbibacteriaceae</taxon>
        <taxon>Kribbibacterium</taxon>
    </lineage>
</organism>
<dbReference type="InterPro" id="IPR018117">
    <property type="entry name" value="C5_DNA_meth_AS"/>
</dbReference>
<evidence type="ECO:0000256" key="5">
    <source>
        <dbReference type="PROSITE-ProRule" id="PRU01016"/>
    </source>
</evidence>
<comment type="caution">
    <text evidence="9">The sequence shown here is derived from an EMBL/GenBank/DDBJ whole genome shotgun (WGS) entry which is preliminary data.</text>
</comment>
<dbReference type="InterPro" id="IPR050390">
    <property type="entry name" value="C5-Methyltransferase"/>
</dbReference>
<dbReference type="PANTHER" id="PTHR10629">
    <property type="entry name" value="CYTOSINE-SPECIFIC METHYLTRANSFERASE"/>
    <property type="match status" value="1"/>
</dbReference>
<evidence type="ECO:0000256" key="3">
    <source>
        <dbReference type="ARBA" id="ARBA00022691"/>
    </source>
</evidence>
<dbReference type="PANTHER" id="PTHR10629:SF52">
    <property type="entry name" value="DNA (CYTOSINE-5)-METHYLTRANSFERASE 1"/>
    <property type="match status" value="1"/>
</dbReference>
<dbReference type="SUPFAM" id="SSF53335">
    <property type="entry name" value="S-adenosyl-L-methionine-dependent methyltransferases"/>
    <property type="match status" value="1"/>
</dbReference>
<keyword evidence="2 5" id="KW-0808">Transferase</keyword>
<dbReference type="Gene3D" id="1.10.1660.10">
    <property type="match status" value="1"/>
</dbReference>
<dbReference type="Proteomes" id="UP001431693">
    <property type="component" value="Unassembled WGS sequence"/>
</dbReference>
<dbReference type="EC" id="2.1.1.37" evidence="7"/>
<dbReference type="NCBIfam" id="TIGR00675">
    <property type="entry name" value="dcm"/>
    <property type="match status" value="1"/>
</dbReference>
<dbReference type="InterPro" id="IPR029063">
    <property type="entry name" value="SAM-dependent_MTases_sf"/>
</dbReference>
<comment type="catalytic activity">
    <reaction evidence="7">
        <text>a 2'-deoxycytidine in DNA + S-adenosyl-L-methionine = a 5-methyl-2'-deoxycytidine in DNA + S-adenosyl-L-homocysteine + H(+)</text>
        <dbReference type="Rhea" id="RHEA:13681"/>
        <dbReference type="Rhea" id="RHEA-COMP:11369"/>
        <dbReference type="Rhea" id="RHEA-COMP:11370"/>
        <dbReference type="ChEBI" id="CHEBI:15378"/>
        <dbReference type="ChEBI" id="CHEBI:57856"/>
        <dbReference type="ChEBI" id="CHEBI:59789"/>
        <dbReference type="ChEBI" id="CHEBI:85452"/>
        <dbReference type="ChEBI" id="CHEBI:85454"/>
        <dbReference type="EC" id="2.1.1.37"/>
    </reaction>
</comment>
<dbReference type="InterPro" id="IPR009061">
    <property type="entry name" value="DNA-bd_dom_put_sf"/>
</dbReference>
<keyword evidence="4" id="KW-0680">Restriction system</keyword>
<dbReference type="PROSITE" id="PS00095">
    <property type="entry name" value="C5_MTASE_2"/>
    <property type="match status" value="1"/>
</dbReference>
<dbReference type="RefSeq" id="WP_283714009.1">
    <property type="nucleotide sequence ID" value="NZ_JASJEW010000008.1"/>
</dbReference>
<gene>
    <name evidence="9" type="primary">dcm</name>
    <name evidence="9" type="ORF">QJ043_03650</name>
</gene>
<evidence type="ECO:0000313" key="10">
    <source>
        <dbReference type="Proteomes" id="UP001431693"/>
    </source>
</evidence>
<dbReference type="GO" id="GO:0032259">
    <property type="term" value="P:methylation"/>
    <property type="evidence" value="ECO:0007669"/>
    <property type="project" value="UniProtKB-KW"/>
</dbReference>
<evidence type="ECO:0000256" key="7">
    <source>
        <dbReference type="RuleBase" id="RU000417"/>
    </source>
</evidence>
<dbReference type="GO" id="GO:0003886">
    <property type="term" value="F:DNA (cytosine-5-)-methyltransferase activity"/>
    <property type="evidence" value="ECO:0007669"/>
    <property type="project" value="UniProtKB-EC"/>
</dbReference>
<evidence type="ECO:0000256" key="1">
    <source>
        <dbReference type="ARBA" id="ARBA00022603"/>
    </source>
</evidence>
<dbReference type="Gene3D" id="3.90.120.10">
    <property type="entry name" value="DNA Methylase, subunit A, domain 2"/>
    <property type="match status" value="1"/>
</dbReference>
<reference evidence="9" key="1">
    <citation type="submission" date="2023-05" db="EMBL/GenBank/DDBJ databases">
        <title>[olsenella] sp. nov., isolated from a pig farm feces dump.</title>
        <authorList>
            <person name="Chang Y.-H."/>
        </authorList>
    </citation>
    <scope>NUCLEOTIDE SEQUENCE</scope>
    <source>
        <strain evidence="9">YH-ols2217</strain>
    </source>
</reference>
<evidence type="ECO:0000256" key="2">
    <source>
        <dbReference type="ARBA" id="ARBA00022679"/>
    </source>
</evidence>
<accession>A0ABT6ZJF7</accession>
<feature type="domain" description="HTH merR-type" evidence="8">
    <location>
        <begin position="7"/>
        <end position="51"/>
    </location>
</feature>